<feature type="chain" id="PRO_5020791847" evidence="3">
    <location>
        <begin position="31"/>
        <end position="434"/>
    </location>
</feature>
<dbReference type="Pfam" id="PF13458">
    <property type="entry name" value="Peripla_BP_6"/>
    <property type="match status" value="1"/>
</dbReference>
<dbReference type="Proteomes" id="UP000295357">
    <property type="component" value="Unassembled WGS sequence"/>
</dbReference>
<evidence type="ECO:0000259" key="4">
    <source>
        <dbReference type="Pfam" id="PF13458"/>
    </source>
</evidence>
<comment type="caution">
    <text evidence="5">The sequence shown here is derived from an EMBL/GenBank/DDBJ whole genome shotgun (WGS) entry which is preliminary data.</text>
</comment>
<feature type="domain" description="Leucine-binding protein" evidence="4">
    <location>
        <begin position="35"/>
        <end position="397"/>
    </location>
</feature>
<evidence type="ECO:0000256" key="1">
    <source>
        <dbReference type="ARBA" id="ARBA00010062"/>
    </source>
</evidence>
<dbReference type="InterPro" id="IPR051010">
    <property type="entry name" value="BCAA_transport"/>
</dbReference>
<reference evidence="5 6" key="1">
    <citation type="submission" date="2019-03" db="EMBL/GenBank/DDBJ databases">
        <title>Genomic Encyclopedia of Type Strains, Phase IV (KMG-IV): sequencing the most valuable type-strain genomes for metagenomic binning, comparative biology and taxonomic classification.</title>
        <authorList>
            <person name="Goeker M."/>
        </authorList>
    </citation>
    <scope>NUCLEOTIDE SEQUENCE [LARGE SCALE GENOMIC DNA]</scope>
    <source>
        <strain evidence="5 6">DSM 25082</strain>
    </source>
</reference>
<dbReference type="EMBL" id="SNXE01000004">
    <property type="protein sequence ID" value="TDP09702.1"/>
    <property type="molecule type" value="Genomic_DNA"/>
</dbReference>
<organism evidence="5 6">
    <name type="scientific">Roseateles asaccharophilus</name>
    <dbReference type="NCBI Taxonomy" id="582607"/>
    <lineage>
        <taxon>Bacteria</taxon>
        <taxon>Pseudomonadati</taxon>
        <taxon>Pseudomonadota</taxon>
        <taxon>Betaproteobacteria</taxon>
        <taxon>Burkholderiales</taxon>
        <taxon>Sphaerotilaceae</taxon>
        <taxon>Roseateles</taxon>
    </lineage>
</organism>
<dbReference type="InterPro" id="IPR028082">
    <property type="entry name" value="Peripla_BP_I"/>
</dbReference>
<accession>A0A4R6N619</accession>
<dbReference type="CDD" id="cd06329">
    <property type="entry name" value="PBP1_SBP-like"/>
    <property type="match status" value="1"/>
</dbReference>
<keyword evidence="6" id="KW-1185">Reference proteome</keyword>
<dbReference type="Gene3D" id="3.40.50.2300">
    <property type="match status" value="2"/>
</dbReference>
<protein>
    <submittedName>
        <fullName evidence="5">Amino acid/amide ABC transporter substrate-binding protein (HAAT family)</fullName>
    </submittedName>
</protein>
<evidence type="ECO:0000313" key="5">
    <source>
        <dbReference type="EMBL" id="TDP09702.1"/>
    </source>
</evidence>
<dbReference type="PANTHER" id="PTHR30483">
    <property type="entry name" value="LEUCINE-SPECIFIC-BINDING PROTEIN"/>
    <property type="match status" value="1"/>
</dbReference>
<comment type="similarity">
    <text evidence="1">Belongs to the leucine-binding protein family.</text>
</comment>
<keyword evidence="2 3" id="KW-0732">Signal</keyword>
<dbReference type="OrthoDB" id="5289062at2"/>
<dbReference type="RefSeq" id="WP_133603665.1">
    <property type="nucleotide sequence ID" value="NZ_JAUFPJ010000004.1"/>
</dbReference>
<name>A0A4R6N619_9BURK</name>
<dbReference type="SUPFAM" id="SSF53822">
    <property type="entry name" value="Periplasmic binding protein-like I"/>
    <property type="match status" value="1"/>
</dbReference>
<feature type="signal peptide" evidence="3">
    <location>
        <begin position="1"/>
        <end position="30"/>
    </location>
</feature>
<evidence type="ECO:0000313" key="6">
    <source>
        <dbReference type="Proteomes" id="UP000295357"/>
    </source>
</evidence>
<dbReference type="InterPro" id="IPR028081">
    <property type="entry name" value="Leu-bd"/>
</dbReference>
<evidence type="ECO:0000256" key="2">
    <source>
        <dbReference type="ARBA" id="ARBA00022729"/>
    </source>
</evidence>
<dbReference type="AlphaFoldDB" id="A0A4R6N619"/>
<gene>
    <name evidence="5" type="ORF">DFR39_104266</name>
</gene>
<sequence>MSCKLFFRRHLTKSLLVFGLVAAGASGAWAQTGEPIRLALIEGLSGPFGNAGEAVFRNLVWATERVNARGGVKLPAAAGGPRPLQLLRLDSKGNTEEALSMLRSAVDQQAGFVLQGNSSAIASALIDALNKHNEREPQRRALFLNYSAVDPALTNEKCSFWHFRFDAHADMRLAALTDELAQDRGVQKIYLIGQDYSFGQHVLKKGREMIVAKRPDMQIVGDELHPVGRVKDFLPYVSKIKASGAQAVLTGNWGNDLTLLVRAARDVGLTARFYTFYGNGLGAPAAIGEAGIDRVLAVAEWHPNVGTPSSDRFYESFRARFPKPEDDYVHARMQAMIEVLVAAMEKAKSADPTAVARAMEGLKYDGKTLGGMHAGQMRAADHQFIQPLYVSVMKKQGSPGVRFDNEGSGLGFRTLRFVEAARAEQAHQCQMKRY</sequence>
<evidence type="ECO:0000256" key="3">
    <source>
        <dbReference type="SAM" id="SignalP"/>
    </source>
</evidence>
<proteinExistence type="inferred from homology"/>